<protein>
    <submittedName>
        <fullName evidence="1">DUF3842 family protein</fullName>
    </submittedName>
</protein>
<evidence type="ECO:0000313" key="2">
    <source>
        <dbReference type="Proteomes" id="UP000623172"/>
    </source>
</evidence>
<proteinExistence type="predicted"/>
<accession>A0A926D509</accession>
<dbReference type="Proteomes" id="UP000623172">
    <property type="component" value="Unassembled WGS sequence"/>
</dbReference>
<sequence length="148" mass="15024">MRADRRAGKELDMVAVVDGQGGGLGALLVETIKRRYPELEVVAVGTNALATSRMLKAGADSGATGENSVVVAAGRADAILGPMAIVLADAMMGEITAKMAAAVARARGEKILVPASRSCGVLLAGMPDMPLPKAAEAAVDELARALEL</sequence>
<name>A0A926D509_9FIRM</name>
<reference evidence="1" key="1">
    <citation type="submission" date="2020-08" db="EMBL/GenBank/DDBJ databases">
        <title>Genome public.</title>
        <authorList>
            <person name="Liu C."/>
            <person name="Sun Q."/>
        </authorList>
    </citation>
    <scope>NUCLEOTIDE SEQUENCE</scope>
    <source>
        <strain evidence="1">NSJ-53</strain>
    </source>
</reference>
<keyword evidence="2" id="KW-1185">Reference proteome</keyword>
<dbReference type="AlphaFoldDB" id="A0A926D509"/>
<dbReference type="InterPro" id="IPR024208">
    <property type="entry name" value="DUF3842"/>
</dbReference>
<organism evidence="1 2">
    <name type="scientific">Gehongia tenuis</name>
    <dbReference type="NCBI Taxonomy" id="2763655"/>
    <lineage>
        <taxon>Bacteria</taxon>
        <taxon>Bacillati</taxon>
        <taxon>Bacillota</taxon>
        <taxon>Clostridia</taxon>
        <taxon>Christensenellales</taxon>
        <taxon>Christensenellaceae</taxon>
        <taxon>Gehongia</taxon>
    </lineage>
</organism>
<dbReference type="Pfam" id="PF12953">
    <property type="entry name" value="DUF3842"/>
    <property type="match status" value="1"/>
</dbReference>
<dbReference type="EMBL" id="JACRSR010000002">
    <property type="protein sequence ID" value="MBC8531534.1"/>
    <property type="molecule type" value="Genomic_DNA"/>
</dbReference>
<gene>
    <name evidence="1" type="ORF">H8696_06690</name>
</gene>
<comment type="caution">
    <text evidence="1">The sequence shown here is derived from an EMBL/GenBank/DDBJ whole genome shotgun (WGS) entry which is preliminary data.</text>
</comment>
<evidence type="ECO:0000313" key="1">
    <source>
        <dbReference type="EMBL" id="MBC8531534.1"/>
    </source>
</evidence>